<dbReference type="eggNOG" id="COG3250">
    <property type="taxonomic scope" value="Bacteria"/>
</dbReference>
<dbReference type="Gene3D" id="1.50.10.10">
    <property type="match status" value="1"/>
</dbReference>
<dbReference type="InterPro" id="IPR036439">
    <property type="entry name" value="Dockerin_dom_sf"/>
</dbReference>
<dbReference type="KEGG" id="cpf:CPF_2129"/>
<dbReference type="PDBsum" id="2VMG"/>
<dbReference type="InterPro" id="IPR054363">
    <property type="entry name" value="GH95_cat"/>
</dbReference>
<dbReference type="InterPro" id="IPR027414">
    <property type="entry name" value="GH95_N_dom"/>
</dbReference>
<evidence type="ECO:0007829" key="6">
    <source>
        <dbReference type="PDB" id="2VMH"/>
    </source>
</evidence>
<dbReference type="GO" id="GO:0000272">
    <property type="term" value="P:polysaccharide catabolic process"/>
    <property type="evidence" value="ECO:0007669"/>
    <property type="project" value="InterPro"/>
</dbReference>
<dbReference type="STRING" id="195103.CPF_2129"/>
<dbReference type="InterPro" id="IPR036116">
    <property type="entry name" value="FN3_sf"/>
</dbReference>
<dbReference type="Gene3D" id="2.60.40.10">
    <property type="entry name" value="Immunoglobulins"/>
    <property type="match status" value="1"/>
</dbReference>
<feature type="chain" id="PRO_5002602733" evidence="1">
    <location>
        <begin position="27"/>
        <end position="1479"/>
    </location>
</feature>
<feature type="binding site" evidence="5 6">
    <location>
        <position position="1040"/>
    </location>
    <ligand>
        <name>Ca(2+)</name>
        <dbReference type="ChEBI" id="CHEBI:29108"/>
    </ligand>
</feature>
<feature type="binding site" evidence="5 6">
    <location>
        <position position="989"/>
    </location>
    <ligand>
        <name>Ca(2+)</name>
        <dbReference type="ChEBI" id="CHEBI:29108"/>
    </ligand>
</feature>
<name>A0A0H2YQB3_CLOP1</name>
<dbReference type="GO" id="GO:0004560">
    <property type="term" value="F:alpha-L-fucosidase activity"/>
    <property type="evidence" value="ECO:0007669"/>
    <property type="project" value="TreeGrafter"/>
</dbReference>
<dbReference type="Pfam" id="PF22124">
    <property type="entry name" value="Glyco_hydro_95_cat"/>
    <property type="match status" value="1"/>
</dbReference>
<evidence type="ECO:0000259" key="2">
    <source>
        <dbReference type="SMART" id="SM00776"/>
    </source>
</evidence>
<dbReference type="BRENDA" id="3.2.1.51">
    <property type="organism ID" value="1503"/>
</dbReference>
<dbReference type="CDD" id="cd00063">
    <property type="entry name" value="FN3"/>
    <property type="match status" value="1"/>
</dbReference>
<keyword evidence="4" id="KW-1185">Reference proteome</keyword>
<dbReference type="Gene3D" id="1.10.1330.10">
    <property type="entry name" value="Dockerin domain"/>
    <property type="match status" value="1"/>
</dbReference>
<keyword evidence="5 6" id="KW-0479">Metal-binding</keyword>
<reference evidence="5 6" key="2">
    <citation type="journal article" date="2008" name="J. Biol. Chem.">
        <title>Divergent modes of glycan recognition by a new family of carbohydrate-binding modules.</title>
        <authorList>
            <person name="Gregg K.J."/>
            <person name="Finn R."/>
            <person name="Abbott D.W."/>
            <person name="Boraston A.B."/>
        </authorList>
    </citation>
    <scope>X-RAY CRYSTALLOGRAPHY (1.50 ANGSTROMS) OF 900-1050 IN COMPLEX WITH CA(2+)</scope>
</reference>
<reference evidence="3 4" key="1">
    <citation type="journal article" date="2006" name="Genome Res.">
        <title>Skewed genomic variability in strains of the toxigenic bacterial pathogen, Clostridium perfringens.</title>
        <authorList>
            <person name="Myers G.S."/>
            <person name="Rasko D.A."/>
            <person name="Cheung J.K."/>
            <person name="Ravel J."/>
            <person name="Seshadri R."/>
            <person name="Deboy R.T."/>
            <person name="Ren Q."/>
            <person name="Varga J."/>
            <person name="Awad M.M."/>
            <person name="Brinkac L.M."/>
            <person name="Daugherty S.C."/>
            <person name="Haft D.H."/>
            <person name="Dodson R.J."/>
            <person name="Madupu R."/>
            <person name="Nelson W.C."/>
            <person name="Rosovitz M.J."/>
            <person name="Sullivan S.A."/>
            <person name="Khouri H."/>
            <person name="Dimitrov G.I."/>
            <person name="Watkins K.L."/>
            <person name="Mulligan S."/>
            <person name="Benton J."/>
            <person name="Radune D."/>
            <person name="Fisher D.J."/>
            <person name="Atkins H.S."/>
            <person name="Hiscox T."/>
            <person name="Jost B.H."/>
            <person name="Billington S.J."/>
            <person name="Songer J.G."/>
            <person name="McClane B.A."/>
            <person name="Titball R.W."/>
            <person name="Rood J.I."/>
            <person name="Melville S.B."/>
            <person name="Paulsen I.T."/>
        </authorList>
    </citation>
    <scope>NUCLEOTIDE SEQUENCE [LARGE SCALE GENOMIC DNA]</scope>
    <source>
        <strain evidence="4">ATCC 13124 / DSM 756 / JCM 1290 / NCIMB 6125 / NCTC 8237 / S 107 / Type A</strain>
    </source>
</reference>
<dbReference type="InterPro" id="IPR018247">
    <property type="entry name" value="EF_Hand_1_Ca_BS"/>
</dbReference>
<dbReference type="InterPro" id="IPR013320">
    <property type="entry name" value="ConA-like_dom_sf"/>
</dbReference>
<dbReference type="PDBsum" id="2VMI"/>
<gene>
    <name evidence="3" type="ordered locus">CPF_2129</name>
</gene>
<feature type="binding site" evidence="5 6">
    <location>
        <position position="1036"/>
    </location>
    <ligand>
        <name>Ca(2+)</name>
        <dbReference type="ChEBI" id="CHEBI:29108"/>
    </ligand>
</feature>
<feature type="binding site" evidence="5 6">
    <location>
        <position position="1032"/>
    </location>
    <ligand>
        <name>Ca(2+)</name>
        <dbReference type="ChEBI" id="CHEBI:29108"/>
    </ligand>
</feature>
<feature type="signal peptide" evidence="1">
    <location>
        <begin position="1"/>
        <end position="26"/>
    </location>
</feature>
<dbReference type="InterPro" id="IPR013783">
    <property type="entry name" value="Ig-like_fold"/>
</dbReference>
<dbReference type="SUPFAM" id="SSF48208">
    <property type="entry name" value="Six-hairpin glycosidases"/>
    <property type="match status" value="1"/>
</dbReference>
<dbReference type="Proteomes" id="UP000001823">
    <property type="component" value="Chromosome"/>
</dbReference>
<keyword evidence="5 6" id="KW-0106">Calcium</keyword>
<dbReference type="eggNOG" id="COG4677">
    <property type="taxonomic scope" value="Bacteria"/>
</dbReference>
<keyword evidence="5 6" id="KW-0002">3D-structure</keyword>
<dbReference type="SMR" id="A0A0H2YQB3"/>
<dbReference type="SUPFAM" id="SSF49899">
    <property type="entry name" value="Concanavalin A-like lectins/glucanases"/>
    <property type="match status" value="1"/>
</dbReference>
<proteinExistence type="evidence at protein level"/>
<dbReference type="GO" id="GO:0046872">
    <property type="term" value="F:metal ion binding"/>
    <property type="evidence" value="ECO:0007669"/>
    <property type="project" value="UniProtKB-KW"/>
</dbReference>
<dbReference type="eggNOG" id="COG1554">
    <property type="taxonomic scope" value="Bacteria"/>
</dbReference>
<evidence type="ECO:0007829" key="5">
    <source>
        <dbReference type="PDB" id="2VMG"/>
    </source>
</evidence>
<dbReference type="PROSITE" id="PS00448">
    <property type="entry name" value="CLOS_CELLULOSOME_RPT"/>
    <property type="match status" value="1"/>
</dbReference>
<dbReference type="Pfam" id="PF14498">
    <property type="entry name" value="Glyco_hyd_65N_2"/>
    <property type="match status" value="1"/>
</dbReference>
<feature type="domain" description="Glycosyl hydrolase family 98 putative carbohydrate-binding module" evidence="2">
    <location>
        <begin position="904"/>
        <end position="1051"/>
    </location>
</feature>
<dbReference type="InterPro" id="IPR003961">
    <property type="entry name" value="FN3_dom"/>
</dbReference>
<dbReference type="SUPFAM" id="SSF49265">
    <property type="entry name" value="Fibronectin type III"/>
    <property type="match status" value="1"/>
</dbReference>
<protein>
    <submittedName>
        <fullName evidence="3">Fibronectin type III domain protein</fullName>
    </submittedName>
</protein>
<dbReference type="SUPFAM" id="SSF49785">
    <property type="entry name" value="Galactose-binding domain-like"/>
    <property type="match status" value="1"/>
</dbReference>
<evidence type="ECO:0000313" key="4">
    <source>
        <dbReference type="Proteomes" id="UP000001823"/>
    </source>
</evidence>
<dbReference type="EvolutionaryTrace" id="A0A0H2YQB3"/>
<dbReference type="PROSITE" id="PS00018">
    <property type="entry name" value="EF_HAND_1"/>
    <property type="match status" value="1"/>
</dbReference>
<dbReference type="InterPro" id="IPR008979">
    <property type="entry name" value="Galactose-bd-like_sf"/>
</dbReference>
<dbReference type="PDB" id="2VMG">
    <property type="method" value="X-ray"/>
    <property type="resolution" value="1.90 A"/>
    <property type="chains" value="A=894-1050"/>
</dbReference>
<feature type="binding site" evidence="5 6">
    <location>
        <position position="1035"/>
    </location>
    <ligand>
        <name>Ca(2+)</name>
        <dbReference type="ChEBI" id="CHEBI:29108"/>
    </ligand>
</feature>
<dbReference type="PaxDb" id="195103-CPF_2129"/>
<accession>A0A0H2YQB3</accession>
<dbReference type="InterPro" id="IPR012341">
    <property type="entry name" value="6hp_glycosidase-like_sf"/>
</dbReference>
<keyword evidence="1" id="KW-0732">Signal</keyword>
<dbReference type="RefSeq" id="WP_011590976.1">
    <property type="nucleotide sequence ID" value="NC_008261.1"/>
</dbReference>
<dbReference type="PDBsum" id="2VMH"/>
<organism evidence="3 4">
    <name type="scientific">Clostridium perfringens (strain ATCC 13124 / DSM 756 / JCM 1290 / NCIMB 6125 / NCTC 8237 / Type A)</name>
    <dbReference type="NCBI Taxonomy" id="195103"/>
    <lineage>
        <taxon>Bacteria</taxon>
        <taxon>Bacillati</taxon>
        <taxon>Bacillota</taxon>
        <taxon>Clostridia</taxon>
        <taxon>Eubacteriales</taxon>
        <taxon>Clostridiaceae</taxon>
        <taxon>Clostridium</taxon>
    </lineage>
</organism>
<dbReference type="SMART" id="SM00776">
    <property type="entry name" value="NPCBM"/>
    <property type="match status" value="1"/>
</dbReference>
<dbReference type="PANTHER" id="PTHR31084">
    <property type="entry name" value="ALPHA-L-FUCOSIDASE 2"/>
    <property type="match status" value="1"/>
</dbReference>
<dbReference type="eggNOG" id="COG5492">
    <property type="taxonomic scope" value="Bacteria"/>
</dbReference>
<dbReference type="Pfam" id="PF13385">
    <property type="entry name" value="Laminin_G_3"/>
    <property type="match status" value="1"/>
</dbReference>
<dbReference type="Gene3D" id="2.60.120.200">
    <property type="match status" value="1"/>
</dbReference>
<dbReference type="InterPro" id="IPR038637">
    <property type="entry name" value="NPCBM_sf"/>
</dbReference>
<dbReference type="PANTHER" id="PTHR31084:SF19">
    <property type="entry name" value="GLYCOSYL HYDROLASE FAMILY 95 N-TERMINAL DOMAIN-CONTAINING PROTEIN"/>
    <property type="match status" value="1"/>
</dbReference>
<dbReference type="PDB" id="2VMH">
    <property type="method" value="X-ray"/>
    <property type="resolution" value="1.50 A"/>
    <property type="chains" value="A=900-1050"/>
</dbReference>
<dbReference type="PDB" id="2VMI">
    <property type="method" value="X-ray"/>
    <property type="resolution" value="1.70 A"/>
    <property type="chains" value="A=900-1050"/>
</dbReference>
<dbReference type="EMBL" id="CP000246">
    <property type="protein sequence ID" value="ABG82552.1"/>
    <property type="molecule type" value="Genomic_DNA"/>
</dbReference>
<dbReference type="Pfam" id="PF08305">
    <property type="entry name" value="NPCBM"/>
    <property type="match status" value="1"/>
</dbReference>
<dbReference type="Pfam" id="PF21307">
    <property type="entry name" value="Glyco_hydro_95_C"/>
    <property type="match status" value="1"/>
</dbReference>
<dbReference type="InterPro" id="IPR002105">
    <property type="entry name" value="Dockerin_1_rpt"/>
</dbReference>
<dbReference type="InterPro" id="IPR013222">
    <property type="entry name" value="Glyco_hyd_98_carb-bd"/>
</dbReference>
<sequence>MKRKFLKKIALIVSLMVVGQSVYTFAKSSRFNEVEKSTLNENIDLDKLALWYDEPATNWENEALPIGNGYMGGMIFGSVASERIQYNEKTLWSGGPGAWEGYNGGNKEGAWEAVQEIRKILAEGGTPSNDLYQRVCGDQRAYGAYQNFGDIFLDFKSHEESKVTNYRRELNIEESLSTVKYNYKGVNYEREYFCSYPDNVMVIKLKADKASSLNVDVRNEGAHNGKNLSVENNTLILSGAIEDNGMKYESQIKVINTGGSIQDKEDRISVENADEITIIMSAGTDYINEYPTYKGEDPHSAVTERINNAVNLGYDELKSRHIEDYKNLFDRVNLNLGELKLDKPTDEMLNEYKTNQSNSLETLFFQYGRYLLISSSREGSLPANLQGVWNNSNNPPWSSDYHFNVNIQMNYWPAEVANLSETAIPLVEYIESLREPGRKTAEMHCGIEGAMENKNGWTVNTMNNPFGFTAMGWEFDWGWAPTSNAWISQNLWEHYNFTDDKDYLRENIYPIMKEAAQFWTQFLVEYTHSDGKTYLVSSPSYSPEHGPRTVGTTFDQELIWQLFTDTIKASETLGIDEEFRAELENKRERLLKPQIGKHGQVQEWKDDIDDPNNNHRHISHLVGLYPGTQINQKDTPELYEAAKVTMNHRGDGGTGWSKANKINLWARLLDGDRAHRLLENQLTTSTLENLFDTHPPFQIDGNMGAVSGMAEMLVQSHLGTINPLPALPTAWEDGSFDGLKARGNFEISANWNNNSLNLLKIKSGSGNDCYLEYPGITEAIITDANGNKITPEVVSENVVKFPTEVNGEYKVEGMPMEKPEKVNGLKALRNGDNSVSLKWNKTKFAEGYDVYRKGEGDFELIAEDVKTEEFIDENAPLNDSYSYLYYVVAKNSEGLGEASEKVAVETSVYLSELEWKSASTGYGEIQKDASCDGNTITLKGENGEKVSYDKGIGTHAHSEIVYSLEGLDYYDYFETFVGVDQEMAGTVASISFEVYLDNEKVFDSGLMTGDTTQKHVKVPIAGKNTLKLVVKDGGDSIGSDHGSFGDAKLTKVHAASNADLKSLNINGNPLEEFNGSKYEYSYDLKKGENLQNLNVEAEAFTSEAKIEITKPEELPGEAVVRVTSKDETMHKEYRVLINPYVIVEESIIAYYNFENSSNLGEDSSKNSFHGEVNGTVTQGESKDGKAANFGDGYISVESNDSLKLDDNLVIETEVYLDEYTNYWQKIAQKINNGTGKGGFLIDVSPEGKLRFHAEGSITQFISNKAIPLNEWTNIKVIFEHSKGEASIYINGELDKTVKPSSPLEVSDLPLIIGADSNGSDKLKGKMNNLTISSIERRVASSNVSLSDISINGETMEGFKKDVFDYEIDLEEGTNIVPEITATSEDSNATIEIKNAEILPGVSKIKVIAEDGTESIYTINLNIKVKNPLKADFNKNGEIDLGDLSMVSKYFGSNNSDFDLDGDGLVGEYEINFVSSELLK</sequence>
<dbReference type="HOGENOM" id="CLU_004437_0_0_9"/>
<dbReference type="InterPro" id="IPR008928">
    <property type="entry name" value="6-hairpin_glycosidase_sf"/>
</dbReference>
<dbReference type="InterPro" id="IPR049053">
    <property type="entry name" value="AFCA-like_C"/>
</dbReference>
<dbReference type="Gene3D" id="2.60.120.1060">
    <property type="entry name" value="NPCBM/NEW2 domain"/>
    <property type="match status" value="1"/>
</dbReference>
<evidence type="ECO:0000313" key="3">
    <source>
        <dbReference type="EMBL" id="ABG82552.1"/>
    </source>
</evidence>
<evidence type="ECO:0000256" key="1">
    <source>
        <dbReference type="SAM" id="SignalP"/>
    </source>
</evidence>